<reference evidence="5 6" key="1">
    <citation type="submission" date="2021-01" db="EMBL/GenBank/DDBJ databases">
        <title>Whole genome shotgun sequence of Plantactinospora endophytica NBRC 110450.</title>
        <authorList>
            <person name="Komaki H."/>
            <person name="Tamura T."/>
        </authorList>
    </citation>
    <scope>NUCLEOTIDE SEQUENCE [LARGE SCALE GENOMIC DNA]</scope>
    <source>
        <strain evidence="5 6">NBRC 110450</strain>
    </source>
</reference>
<evidence type="ECO:0000256" key="2">
    <source>
        <dbReference type="ARBA" id="ARBA00023002"/>
    </source>
</evidence>
<accession>A0ABQ4EBL1</accession>
<organism evidence="5 6">
    <name type="scientific">Plantactinospora endophytica</name>
    <dbReference type="NCBI Taxonomy" id="673535"/>
    <lineage>
        <taxon>Bacteria</taxon>
        <taxon>Bacillati</taxon>
        <taxon>Actinomycetota</taxon>
        <taxon>Actinomycetes</taxon>
        <taxon>Micromonosporales</taxon>
        <taxon>Micromonosporaceae</taxon>
        <taxon>Plantactinospora</taxon>
    </lineage>
</organism>
<comment type="similarity">
    <text evidence="1">Belongs to the Gfo/Idh/MocA family.</text>
</comment>
<evidence type="ECO:0000259" key="3">
    <source>
        <dbReference type="Pfam" id="PF01408"/>
    </source>
</evidence>
<dbReference type="Proteomes" id="UP000646749">
    <property type="component" value="Unassembled WGS sequence"/>
</dbReference>
<feature type="domain" description="GFO/IDH/MocA-like oxidoreductase" evidence="4">
    <location>
        <begin position="136"/>
        <end position="251"/>
    </location>
</feature>
<dbReference type="SUPFAM" id="SSF55347">
    <property type="entry name" value="Glyceraldehyde-3-phosphate dehydrogenase-like, C-terminal domain"/>
    <property type="match status" value="1"/>
</dbReference>
<keyword evidence="2" id="KW-0560">Oxidoreductase</keyword>
<comment type="caution">
    <text evidence="5">The sequence shown here is derived from an EMBL/GenBank/DDBJ whole genome shotgun (WGS) entry which is preliminary data.</text>
</comment>
<dbReference type="Pfam" id="PF22725">
    <property type="entry name" value="GFO_IDH_MocA_C3"/>
    <property type="match status" value="1"/>
</dbReference>
<dbReference type="InterPro" id="IPR050984">
    <property type="entry name" value="Gfo/Idh/MocA_domain"/>
</dbReference>
<protein>
    <submittedName>
        <fullName evidence="5">Oxidoreductase</fullName>
    </submittedName>
</protein>
<keyword evidence="6" id="KW-1185">Reference proteome</keyword>
<name>A0ABQ4EBL1_9ACTN</name>
<dbReference type="InterPro" id="IPR000683">
    <property type="entry name" value="Gfo/Idh/MocA-like_OxRdtase_N"/>
</dbReference>
<dbReference type="RefSeq" id="WP_203870493.1">
    <property type="nucleotide sequence ID" value="NZ_BONW01000042.1"/>
</dbReference>
<dbReference type="PANTHER" id="PTHR22604">
    <property type="entry name" value="OXIDOREDUCTASES"/>
    <property type="match status" value="1"/>
</dbReference>
<dbReference type="Pfam" id="PF01408">
    <property type="entry name" value="GFO_IDH_MocA"/>
    <property type="match status" value="1"/>
</dbReference>
<feature type="domain" description="Gfo/Idh/MocA-like oxidoreductase N-terminal" evidence="3">
    <location>
        <begin position="8"/>
        <end position="126"/>
    </location>
</feature>
<dbReference type="Gene3D" id="3.40.50.720">
    <property type="entry name" value="NAD(P)-binding Rossmann-like Domain"/>
    <property type="match status" value="1"/>
</dbReference>
<evidence type="ECO:0000259" key="4">
    <source>
        <dbReference type="Pfam" id="PF22725"/>
    </source>
</evidence>
<dbReference type="InterPro" id="IPR055170">
    <property type="entry name" value="GFO_IDH_MocA-like_dom"/>
</dbReference>
<dbReference type="InterPro" id="IPR036291">
    <property type="entry name" value="NAD(P)-bd_dom_sf"/>
</dbReference>
<dbReference type="Gene3D" id="3.30.360.10">
    <property type="entry name" value="Dihydrodipicolinate Reductase, domain 2"/>
    <property type="match status" value="1"/>
</dbReference>
<proteinExistence type="inferred from homology"/>
<sequence length="338" mass="36077">MAATGSPLRFGIMGCADIALRRMLPALAAEESAVVTAIASRDPGKAEAVTKRFGGEPVHGYDALLDRDDVDAVYLPLPAVLHAEWIARALRAGKHVLAEKPLTTDLDQARELFALARRQGLVLYENFMFLRHSQHAAVARMVADGAIGELRGFAATFTIPPKPAGDIRYQPEVGGGALDDIGVYPVRAALHHLPGELSVTGAVLRVDPVGGAVLSGSVLLHTAEGVPAQLRFGMEHAYQSSYELVGSTGRLLLDRAFTPPPSLAPVVRIDRQDHREEITLPADDQFRNVVVLFTGAVATGDLLPEISAGSLRQAETVARIKEYAVRRPAVAVGKGVNE</sequence>
<evidence type="ECO:0000313" key="6">
    <source>
        <dbReference type="Proteomes" id="UP000646749"/>
    </source>
</evidence>
<dbReference type="EMBL" id="BONW01000042">
    <property type="protein sequence ID" value="GIG92123.1"/>
    <property type="molecule type" value="Genomic_DNA"/>
</dbReference>
<dbReference type="PANTHER" id="PTHR22604:SF105">
    <property type="entry name" value="TRANS-1,2-DIHYDROBENZENE-1,2-DIOL DEHYDROGENASE"/>
    <property type="match status" value="1"/>
</dbReference>
<evidence type="ECO:0000256" key="1">
    <source>
        <dbReference type="ARBA" id="ARBA00010928"/>
    </source>
</evidence>
<dbReference type="SUPFAM" id="SSF51735">
    <property type="entry name" value="NAD(P)-binding Rossmann-fold domains"/>
    <property type="match status" value="1"/>
</dbReference>
<evidence type="ECO:0000313" key="5">
    <source>
        <dbReference type="EMBL" id="GIG92123.1"/>
    </source>
</evidence>
<gene>
    <name evidence="5" type="ORF">Pen02_70590</name>
</gene>